<evidence type="ECO:0000256" key="3">
    <source>
        <dbReference type="ARBA" id="ARBA00022763"/>
    </source>
</evidence>
<dbReference type="PANTHER" id="PTHR13604">
    <property type="entry name" value="DC12-RELATED"/>
    <property type="match status" value="1"/>
</dbReference>
<protein>
    <recommendedName>
        <fullName evidence="8">Abasic site processing protein</fullName>
        <ecNumber evidence="8">3.4.-.-</ecNumber>
    </recommendedName>
</protein>
<sequence length="218" mass="24568">MSGRLVQFTPPATPLADWQPSWNLSPGQQLMILRREAGKTQHARVLWKLTPGWLKDLSRAPFSVQAEHLQDKPMLRQPLEQRRCLIPVDGYYLWAERNGRRHPWYLRAEQGQLMLAGLWERYQLDDRTFWDSCALISVPALDLAASLATRMPASLDSAGCSLWLASGNTPQALQTLLLNSRHTADIAHPVHPSTSDPARQGPQCCSPTGPLLRRPRNP</sequence>
<dbReference type="GO" id="GO:0016829">
    <property type="term" value="F:lyase activity"/>
    <property type="evidence" value="ECO:0007669"/>
    <property type="project" value="UniProtKB-KW"/>
</dbReference>
<evidence type="ECO:0000256" key="5">
    <source>
        <dbReference type="ARBA" id="ARBA00023124"/>
    </source>
</evidence>
<evidence type="ECO:0000313" key="10">
    <source>
        <dbReference type="EMBL" id="SFM30460.1"/>
    </source>
</evidence>
<dbReference type="InterPro" id="IPR036590">
    <property type="entry name" value="SRAP-like"/>
</dbReference>
<dbReference type="OrthoDB" id="6192129at2"/>
<keyword evidence="2 8" id="KW-0645">Protease</keyword>
<comment type="similarity">
    <text evidence="1 8">Belongs to the SOS response-associated peptidase family.</text>
</comment>
<keyword evidence="4 8" id="KW-0378">Hydrolase</keyword>
<dbReference type="STRING" id="1720063.SAMN05216217_10342"/>
<keyword evidence="5" id="KW-0190">Covalent protein-DNA linkage</keyword>
<evidence type="ECO:0000256" key="8">
    <source>
        <dbReference type="RuleBase" id="RU364100"/>
    </source>
</evidence>
<evidence type="ECO:0000256" key="4">
    <source>
        <dbReference type="ARBA" id="ARBA00022801"/>
    </source>
</evidence>
<dbReference type="Pfam" id="PF02586">
    <property type="entry name" value="SRAP"/>
    <property type="match status" value="1"/>
</dbReference>
<dbReference type="Proteomes" id="UP000243629">
    <property type="component" value="Unassembled WGS sequence"/>
</dbReference>
<name>A0A1I4PSF6_9GAMM</name>
<evidence type="ECO:0000256" key="1">
    <source>
        <dbReference type="ARBA" id="ARBA00008136"/>
    </source>
</evidence>
<keyword evidence="7" id="KW-0456">Lyase</keyword>
<dbReference type="Gene3D" id="3.90.1680.10">
    <property type="entry name" value="SOS response associated peptidase-like"/>
    <property type="match status" value="1"/>
</dbReference>
<gene>
    <name evidence="10" type="ORF">SAMN05216217_10342</name>
</gene>
<keyword evidence="3" id="KW-0227">DNA damage</keyword>
<dbReference type="GO" id="GO:0008233">
    <property type="term" value="F:peptidase activity"/>
    <property type="evidence" value="ECO:0007669"/>
    <property type="project" value="UniProtKB-KW"/>
</dbReference>
<evidence type="ECO:0000256" key="7">
    <source>
        <dbReference type="ARBA" id="ARBA00023239"/>
    </source>
</evidence>
<evidence type="ECO:0000256" key="9">
    <source>
        <dbReference type="SAM" id="MobiDB-lite"/>
    </source>
</evidence>
<evidence type="ECO:0000256" key="2">
    <source>
        <dbReference type="ARBA" id="ARBA00022670"/>
    </source>
</evidence>
<dbReference type="EMBL" id="FOUI01000003">
    <property type="protein sequence ID" value="SFM30460.1"/>
    <property type="molecule type" value="Genomic_DNA"/>
</dbReference>
<keyword evidence="11" id="KW-1185">Reference proteome</keyword>
<accession>A0A1I4PSF6</accession>
<dbReference type="RefSeq" id="WP_093473244.1">
    <property type="nucleotide sequence ID" value="NZ_FOUI01000003.1"/>
</dbReference>
<evidence type="ECO:0000313" key="11">
    <source>
        <dbReference type="Proteomes" id="UP000243629"/>
    </source>
</evidence>
<dbReference type="AlphaFoldDB" id="A0A1I4PSF6"/>
<organism evidence="10 11">
    <name type="scientific">Halopseudomonas yangmingensis</name>
    <dbReference type="NCBI Taxonomy" id="1720063"/>
    <lineage>
        <taxon>Bacteria</taxon>
        <taxon>Pseudomonadati</taxon>
        <taxon>Pseudomonadota</taxon>
        <taxon>Gammaproteobacteria</taxon>
        <taxon>Pseudomonadales</taxon>
        <taxon>Pseudomonadaceae</taxon>
        <taxon>Halopseudomonas</taxon>
    </lineage>
</organism>
<proteinExistence type="inferred from homology"/>
<reference evidence="11" key="1">
    <citation type="submission" date="2016-10" db="EMBL/GenBank/DDBJ databases">
        <authorList>
            <person name="Varghese N."/>
            <person name="Submissions S."/>
        </authorList>
    </citation>
    <scope>NUCLEOTIDE SEQUENCE [LARGE SCALE GENOMIC DNA]</scope>
    <source>
        <strain evidence="11">DSM 24213</strain>
    </source>
</reference>
<dbReference type="InterPro" id="IPR003738">
    <property type="entry name" value="SRAP"/>
</dbReference>
<keyword evidence="6" id="KW-0238">DNA-binding</keyword>
<dbReference type="GO" id="GO:0006508">
    <property type="term" value="P:proteolysis"/>
    <property type="evidence" value="ECO:0007669"/>
    <property type="project" value="UniProtKB-KW"/>
</dbReference>
<dbReference type="PANTHER" id="PTHR13604:SF0">
    <property type="entry name" value="ABASIC SITE PROCESSING PROTEIN HMCES"/>
    <property type="match status" value="1"/>
</dbReference>
<dbReference type="EC" id="3.4.-.-" evidence="8"/>
<dbReference type="GO" id="GO:0106300">
    <property type="term" value="P:protein-DNA covalent cross-linking repair"/>
    <property type="evidence" value="ECO:0007669"/>
    <property type="project" value="InterPro"/>
</dbReference>
<dbReference type="SUPFAM" id="SSF143081">
    <property type="entry name" value="BB1717-like"/>
    <property type="match status" value="1"/>
</dbReference>
<feature type="region of interest" description="Disordered" evidence="9">
    <location>
        <begin position="187"/>
        <end position="218"/>
    </location>
</feature>
<evidence type="ECO:0000256" key="6">
    <source>
        <dbReference type="ARBA" id="ARBA00023125"/>
    </source>
</evidence>
<dbReference type="GO" id="GO:0003697">
    <property type="term" value="F:single-stranded DNA binding"/>
    <property type="evidence" value="ECO:0007669"/>
    <property type="project" value="InterPro"/>
</dbReference>